<dbReference type="UniPathway" id="UPA00053">
    <property type="reaction ID" value="UER00086"/>
</dbReference>
<dbReference type="OrthoDB" id="9790793at2"/>
<dbReference type="Pfam" id="PF01220">
    <property type="entry name" value="DHquinase_II"/>
    <property type="match status" value="1"/>
</dbReference>
<evidence type="ECO:0000256" key="9">
    <source>
        <dbReference type="PIRSR" id="PIRSR001399-1"/>
    </source>
</evidence>
<feature type="binding site" evidence="8 10">
    <location>
        <begin position="100"/>
        <end position="101"/>
    </location>
    <ligand>
        <name>substrate</name>
    </ligand>
</feature>
<feature type="active site" description="Proton acceptor" evidence="8 9">
    <location>
        <position position="22"/>
    </location>
</feature>
<evidence type="ECO:0000256" key="7">
    <source>
        <dbReference type="ARBA" id="ARBA00023239"/>
    </source>
</evidence>
<comment type="function">
    <text evidence="8">Catalyzes a trans-dehydration via an enolate intermediate.</text>
</comment>
<dbReference type="InterPro" id="IPR018509">
    <property type="entry name" value="DHquinase_II_CS"/>
</dbReference>
<keyword evidence="6 8" id="KW-0057">Aromatic amino acid biosynthesis</keyword>
<evidence type="ECO:0000256" key="8">
    <source>
        <dbReference type="HAMAP-Rule" id="MF_00169"/>
    </source>
</evidence>
<dbReference type="PANTHER" id="PTHR21272">
    <property type="entry name" value="CATABOLIC 3-DEHYDROQUINASE"/>
    <property type="match status" value="1"/>
</dbReference>
<dbReference type="STRING" id="641025.SAMN05421507_105233"/>
<dbReference type="EMBL" id="FNIX01000005">
    <property type="protein sequence ID" value="SDP09744.1"/>
    <property type="molecule type" value="Genomic_DNA"/>
</dbReference>
<evidence type="ECO:0000256" key="10">
    <source>
        <dbReference type="PIRSR" id="PIRSR001399-2"/>
    </source>
</evidence>
<accession>A0A1H0PXG3</accession>
<dbReference type="HAMAP" id="MF_00169">
    <property type="entry name" value="AroQ"/>
    <property type="match status" value="1"/>
</dbReference>
<dbReference type="RefSeq" id="WP_090097990.1">
    <property type="nucleotide sequence ID" value="NZ_FNIX01000005.1"/>
</dbReference>
<comment type="pathway">
    <text evidence="2 8">Metabolic intermediate biosynthesis; chorismate biosynthesis; chorismate from D-erythrose 4-phosphate and phosphoenolpyruvate: step 3/7.</text>
</comment>
<dbReference type="NCBIfam" id="TIGR01088">
    <property type="entry name" value="aroQ"/>
    <property type="match status" value="1"/>
</dbReference>
<dbReference type="InterPro" id="IPR001874">
    <property type="entry name" value="DHquinase_II"/>
</dbReference>
<evidence type="ECO:0000256" key="6">
    <source>
        <dbReference type="ARBA" id="ARBA00023141"/>
    </source>
</evidence>
<organism evidence="13 14">
    <name type="scientific">Lentzea jiangxiensis</name>
    <dbReference type="NCBI Taxonomy" id="641025"/>
    <lineage>
        <taxon>Bacteria</taxon>
        <taxon>Bacillati</taxon>
        <taxon>Actinomycetota</taxon>
        <taxon>Actinomycetes</taxon>
        <taxon>Pseudonocardiales</taxon>
        <taxon>Pseudonocardiaceae</taxon>
        <taxon>Lentzea</taxon>
    </lineage>
</organism>
<sequence length="143" mass="15731">MKVLVLNGPNLDRLGTREPLIYGSTTHADLVDMCVTEGEELGFEVEVRQTAYEGEMVKWLHEAADASIPVVLNGAAWTHYSIALRDACSQLTAPLVEVHISNIHQREEFRHHSVISAVASGVIAGLGVEGYLLALRWLSLKQK</sequence>
<dbReference type="Gene3D" id="3.40.50.9100">
    <property type="entry name" value="Dehydroquinase, class II"/>
    <property type="match status" value="1"/>
</dbReference>
<gene>
    <name evidence="8" type="primary">aroQ</name>
    <name evidence="13" type="ORF">SAMN05421507_105233</name>
</gene>
<keyword evidence="12" id="KW-0812">Transmembrane</keyword>
<dbReference type="GO" id="GO:0009073">
    <property type="term" value="P:aromatic amino acid family biosynthetic process"/>
    <property type="evidence" value="ECO:0007669"/>
    <property type="project" value="UniProtKB-KW"/>
</dbReference>
<evidence type="ECO:0000313" key="14">
    <source>
        <dbReference type="Proteomes" id="UP000199691"/>
    </source>
</evidence>
<feature type="binding site" evidence="8 10">
    <location>
        <position position="86"/>
    </location>
    <ligand>
        <name>substrate</name>
    </ligand>
</feature>
<dbReference type="NCBIfam" id="NF003805">
    <property type="entry name" value="PRK05395.1-2"/>
    <property type="match status" value="1"/>
</dbReference>
<keyword evidence="14" id="KW-1185">Reference proteome</keyword>
<dbReference type="Proteomes" id="UP000199691">
    <property type="component" value="Unassembled WGS sequence"/>
</dbReference>
<dbReference type="NCBIfam" id="NF003806">
    <property type="entry name" value="PRK05395.1-3"/>
    <property type="match status" value="1"/>
</dbReference>
<feature type="transmembrane region" description="Helical" evidence="12">
    <location>
        <begin position="114"/>
        <end position="134"/>
    </location>
</feature>
<dbReference type="GO" id="GO:0009423">
    <property type="term" value="P:chorismate biosynthetic process"/>
    <property type="evidence" value="ECO:0007669"/>
    <property type="project" value="UniProtKB-UniRule"/>
</dbReference>
<feature type="site" description="Transition state stabilizer" evidence="8 11">
    <location>
        <position position="17"/>
    </location>
</feature>
<dbReference type="GO" id="GO:0019631">
    <property type="term" value="P:quinate catabolic process"/>
    <property type="evidence" value="ECO:0007669"/>
    <property type="project" value="TreeGrafter"/>
</dbReference>
<keyword evidence="7 8" id="KW-0456">Lyase</keyword>
<evidence type="ECO:0000256" key="12">
    <source>
        <dbReference type="SAM" id="Phobius"/>
    </source>
</evidence>
<evidence type="ECO:0000256" key="3">
    <source>
        <dbReference type="ARBA" id="ARBA00011037"/>
    </source>
</evidence>
<keyword evidence="12" id="KW-1133">Transmembrane helix</keyword>
<keyword evidence="8" id="KW-0028">Amino-acid biosynthesis</keyword>
<dbReference type="EC" id="4.2.1.10" evidence="5 8"/>
<keyword evidence="12" id="KW-0472">Membrane</keyword>
<evidence type="ECO:0000256" key="5">
    <source>
        <dbReference type="ARBA" id="ARBA00012060"/>
    </source>
</evidence>
<evidence type="ECO:0000256" key="4">
    <source>
        <dbReference type="ARBA" id="ARBA00011193"/>
    </source>
</evidence>
<evidence type="ECO:0000256" key="2">
    <source>
        <dbReference type="ARBA" id="ARBA00004902"/>
    </source>
</evidence>
<dbReference type="PANTHER" id="PTHR21272:SF3">
    <property type="entry name" value="CATABOLIC 3-DEHYDROQUINASE"/>
    <property type="match status" value="1"/>
</dbReference>
<dbReference type="PROSITE" id="PS01029">
    <property type="entry name" value="DEHYDROQUINASE_II"/>
    <property type="match status" value="1"/>
</dbReference>
<name>A0A1H0PXG3_9PSEU</name>
<dbReference type="PIRSF" id="PIRSF001399">
    <property type="entry name" value="DHquinase_II"/>
    <property type="match status" value="1"/>
</dbReference>
<comment type="subunit">
    <text evidence="4 8">Homododecamer.</text>
</comment>
<protein>
    <recommendedName>
        <fullName evidence="5 8">3-dehydroquinate dehydratase</fullName>
        <shortName evidence="8">3-dehydroquinase</shortName>
        <ecNumber evidence="5 8">4.2.1.10</ecNumber>
    </recommendedName>
    <alternativeName>
        <fullName evidence="8">Type II DHQase</fullName>
    </alternativeName>
</protein>
<dbReference type="InterPro" id="IPR036441">
    <property type="entry name" value="DHquinase_II_sf"/>
</dbReference>
<feature type="binding site" evidence="8 10">
    <location>
        <position position="110"/>
    </location>
    <ligand>
        <name>substrate</name>
    </ligand>
</feature>
<comment type="catalytic activity">
    <reaction evidence="1 8">
        <text>3-dehydroquinate = 3-dehydroshikimate + H2O</text>
        <dbReference type="Rhea" id="RHEA:21096"/>
        <dbReference type="ChEBI" id="CHEBI:15377"/>
        <dbReference type="ChEBI" id="CHEBI:16630"/>
        <dbReference type="ChEBI" id="CHEBI:32364"/>
        <dbReference type="EC" id="4.2.1.10"/>
    </reaction>
</comment>
<dbReference type="CDD" id="cd00466">
    <property type="entry name" value="DHQase_II"/>
    <property type="match status" value="1"/>
</dbReference>
<proteinExistence type="inferred from homology"/>
<dbReference type="SUPFAM" id="SSF52304">
    <property type="entry name" value="Type II 3-dehydroquinate dehydratase"/>
    <property type="match status" value="1"/>
</dbReference>
<dbReference type="NCBIfam" id="NF003807">
    <property type="entry name" value="PRK05395.1-4"/>
    <property type="match status" value="1"/>
</dbReference>
<feature type="binding site" evidence="8 10">
    <location>
        <position position="79"/>
    </location>
    <ligand>
        <name>substrate</name>
    </ligand>
</feature>
<feature type="binding site" evidence="8 10">
    <location>
        <position position="73"/>
    </location>
    <ligand>
        <name>substrate</name>
    </ligand>
</feature>
<evidence type="ECO:0000256" key="1">
    <source>
        <dbReference type="ARBA" id="ARBA00001864"/>
    </source>
</evidence>
<comment type="similarity">
    <text evidence="3 8">Belongs to the type-II 3-dehydroquinase family.</text>
</comment>
<evidence type="ECO:0000256" key="11">
    <source>
        <dbReference type="PIRSR" id="PIRSR001399-3"/>
    </source>
</evidence>
<dbReference type="GO" id="GO:0008652">
    <property type="term" value="P:amino acid biosynthetic process"/>
    <property type="evidence" value="ECO:0007669"/>
    <property type="project" value="UniProtKB-KW"/>
</dbReference>
<feature type="active site" description="Proton donor" evidence="8 9">
    <location>
        <position position="99"/>
    </location>
</feature>
<dbReference type="GO" id="GO:0003855">
    <property type="term" value="F:3-dehydroquinate dehydratase activity"/>
    <property type="evidence" value="ECO:0007669"/>
    <property type="project" value="UniProtKB-UniRule"/>
</dbReference>
<reference evidence="14" key="1">
    <citation type="submission" date="2016-10" db="EMBL/GenBank/DDBJ databases">
        <authorList>
            <person name="Varghese N."/>
            <person name="Submissions S."/>
        </authorList>
    </citation>
    <scope>NUCLEOTIDE SEQUENCE [LARGE SCALE GENOMIC DNA]</scope>
    <source>
        <strain evidence="14">CGMCC 4.6609</strain>
    </source>
</reference>
<dbReference type="AlphaFoldDB" id="A0A1H0PXG3"/>
<evidence type="ECO:0000313" key="13">
    <source>
        <dbReference type="EMBL" id="SDP09744.1"/>
    </source>
</evidence>